<feature type="transmembrane region" description="Helical" evidence="1">
    <location>
        <begin position="300"/>
        <end position="319"/>
    </location>
</feature>
<dbReference type="EMBL" id="ANKC01001248">
    <property type="protein sequence ID" value="EPC70276.1"/>
    <property type="molecule type" value="Genomic_DNA"/>
</dbReference>
<feature type="transmembrane region" description="Helical" evidence="1">
    <location>
        <begin position="149"/>
        <end position="169"/>
    </location>
</feature>
<evidence type="ECO:0008006" key="4">
    <source>
        <dbReference type="Google" id="ProtNLM"/>
    </source>
</evidence>
<feature type="transmembrane region" description="Helical" evidence="1">
    <location>
        <begin position="181"/>
        <end position="214"/>
    </location>
</feature>
<keyword evidence="1" id="KW-0812">Transmembrane</keyword>
<dbReference type="AlphaFoldDB" id="S2RFH2"/>
<protein>
    <recommendedName>
        <fullName evidence="4">Glycosyltransferase RgtA/B/C/D-like domain-containing protein</fullName>
    </recommendedName>
</protein>
<feature type="transmembrane region" description="Helical" evidence="1">
    <location>
        <begin position="220"/>
        <end position="237"/>
    </location>
</feature>
<evidence type="ECO:0000256" key="1">
    <source>
        <dbReference type="SAM" id="Phobius"/>
    </source>
</evidence>
<keyword evidence="1" id="KW-0472">Membrane</keyword>
<comment type="caution">
    <text evidence="2">The sequence shown here is derived from an EMBL/GenBank/DDBJ whole genome shotgun (WGS) entry which is preliminary data.</text>
</comment>
<dbReference type="Proteomes" id="UP000014243">
    <property type="component" value="Unassembled WGS sequence"/>
</dbReference>
<proteinExistence type="predicted"/>
<reference evidence="2 3" key="1">
    <citation type="journal article" date="2013" name="PLoS ONE">
        <title>Lactobacillus paracasei comparative genomics: towards species pan-genome definition and exploitation of diversity.</title>
        <authorList>
            <person name="Smokvina T."/>
            <person name="Wels M."/>
            <person name="Polka J."/>
            <person name="Chervaux C."/>
            <person name="Brisse S."/>
            <person name="Boekhorst J."/>
            <person name="van Hylckama Vlieg J.E."/>
            <person name="Siezen R.J."/>
        </authorList>
    </citation>
    <scope>NUCLEOTIDE SEQUENCE [LARGE SCALE GENOMIC DNA]</scope>
    <source>
        <strain evidence="2 3">Lpp126</strain>
    </source>
</reference>
<dbReference type="PATRIC" id="fig|1256206.3.peg.2724"/>
<evidence type="ECO:0000313" key="3">
    <source>
        <dbReference type="Proteomes" id="UP000014243"/>
    </source>
</evidence>
<feature type="transmembrane region" description="Helical" evidence="1">
    <location>
        <begin position="378"/>
        <end position="399"/>
    </location>
</feature>
<organism evidence="2 3">
    <name type="scientific">Lacticaseibacillus paracasei subsp. paracasei Lpp126</name>
    <dbReference type="NCBI Taxonomy" id="1256206"/>
    <lineage>
        <taxon>Bacteria</taxon>
        <taxon>Bacillati</taxon>
        <taxon>Bacillota</taxon>
        <taxon>Bacilli</taxon>
        <taxon>Lactobacillales</taxon>
        <taxon>Lactobacillaceae</taxon>
        <taxon>Lacticaseibacillus</taxon>
    </lineage>
</organism>
<name>S2RFH2_LACPA</name>
<feature type="transmembrane region" description="Helical" evidence="1">
    <location>
        <begin position="411"/>
        <end position="428"/>
    </location>
</feature>
<feature type="transmembrane region" description="Helical" evidence="1">
    <location>
        <begin position="29"/>
        <end position="47"/>
    </location>
</feature>
<accession>S2RFH2</accession>
<evidence type="ECO:0000313" key="2">
    <source>
        <dbReference type="EMBL" id="EPC70276.1"/>
    </source>
</evidence>
<gene>
    <name evidence="2" type="ORF">Lpp126_17701</name>
</gene>
<feature type="transmembrane region" description="Helical" evidence="1">
    <location>
        <begin position="126"/>
        <end position="143"/>
    </location>
</feature>
<keyword evidence="1" id="KW-1133">Transmembrane helix</keyword>
<feature type="transmembrane region" description="Helical" evidence="1">
    <location>
        <begin position="98"/>
        <end position="119"/>
    </location>
</feature>
<feature type="transmembrane region" description="Helical" evidence="1">
    <location>
        <begin position="352"/>
        <end position="372"/>
    </location>
</feature>
<feature type="transmembrane region" description="Helical" evidence="1">
    <location>
        <begin position="272"/>
        <end position="294"/>
    </location>
</feature>
<sequence length="451" mass="50763">MQNTGRRQSSFLKRIDFIGNYDSIDLSKIAIAAIILLFLIFNMSIPLNGIGDDSILFSGPLLKDFNGNFLAFLGSRYSHWSSRVIIEFFTLLSVQHNFFWRIINTLSLTAMSVIPVYLFNFKKKPALLMISTSLVLMIPISMFSETGWIATTTNYSWVLSAFLGFLIIVLKRDHTASLAAWLLSIILVAYAGNLEQMCVVLIIVIPIIACYFYGRRWWLLTPHYLIVLGNLALIYLCKGNKLRFTKEVSNRFPDFTSLTLFRKLEMGYSSSLKAVFFDDHILFLVLALVLFFALSRSSSVTTIFIGSVPLISFFMFNLFSGIFHTKIKIIDIVLGSFGKYGTNFKLLHPATWIPDFVMFFIAVCILVALIYILKPEPIKLFSVLIMLSLAFITKLILGFSPTIWASGDRTGIFLFYALGVASLAVLGKHNASKPLQGAILSLGAFCYLGWI</sequence>